<feature type="region of interest" description="Disordered" evidence="2">
    <location>
        <begin position="1384"/>
        <end position="1409"/>
    </location>
</feature>
<feature type="compositionally biased region" description="Polar residues" evidence="2">
    <location>
        <begin position="774"/>
        <end position="784"/>
    </location>
</feature>
<feature type="region of interest" description="Disordered" evidence="2">
    <location>
        <begin position="912"/>
        <end position="958"/>
    </location>
</feature>
<feature type="compositionally biased region" description="Polar residues" evidence="2">
    <location>
        <begin position="1574"/>
        <end position="1587"/>
    </location>
</feature>
<dbReference type="RefSeq" id="XP_005179133.1">
    <property type="nucleotide sequence ID" value="XM_005179076.3"/>
</dbReference>
<evidence type="ECO:0000256" key="1">
    <source>
        <dbReference type="SAM" id="Coils"/>
    </source>
</evidence>
<dbReference type="KEGG" id="mde:101896745"/>
<feature type="compositionally biased region" description="Polar residues" evidence="2">
    <location>
        <begin position="1389"/>
        <end position="1402"/>
    </location>
</feature>
<dbReference type="STRING" id="7370.A0A1I8M9H0"/>
<feature type="region of interest" description="Disordered" evidence="2">
    <location>
        <begin position="1"/>
        <end position="32"/>
    </location>
</feature>
<feature type="region of interest" description="Disordered" evidence="2">
    <location>
        <begin position="758"/>
        <end position="797"/>
    </location>
</feature>
<feature type="region of interest" description="Disordered" evidence="2">
    <location>
        <begin position="1628"/>
        <end position="1655"/>
    </location>
</feature>
<feature type="region of interest" description="Disordered" evidence="2">
    <location>
        <begin position="1545"/>
        <end position="1589"/>
    </location>
</feature>
<feature type="compositionally biased region" description="Acidic residues" evidence="2">
    <location>
        <begin position="912"/>
        <end position="921"/>
    </location>
</feature>
<feature type="compositionally biased region" description="Polar residues" evidence="2">
    <location>
        <begin position="574"/>
        <end position="583"/>
    </location>
</feature>
<feature type="region of interest" description="Disordered" evidence="2">
    <location>
        <begin position="489"/>
        <end position="512"/>
    </location>
</feature>
<feature type="compositionally biased region" description="Polar residues" evidence="2">
    <location>
        <begin position="490"/>
        <end position="507"/>
    </location>
</feature>
<organism evidence="3">
    <name type="scientific">Musca domestica</name>
    <name type="common">House fly</name>
    <dbReference type="NCBI Taxonomy" id="7370"/>
    <lineage>
        <taxon>Eukaryota</taxon>
        <taxon>Metazoa</taxon>
        <taxon>Ecdysozoa</taxon>
        <taxon>Arthropoda</taxon>
        <taxon>Hexapoda</taxon>
        <taxon>Insecta</taxon>
        <taxon>Pterygota</taxon>
        <taxon>Neoptera</taxon>
        <taxon>Endopterygota</taxon>
        <taxon>Diptera</taxon>
        <taxon>Brachycera</taxon>
        <taxon>Muscomorpha</taxon>
        <taxon>Muscoidea</taxon>
        <taxon>Muscidae</taxon>
        <taxon>Musca</taxon>
    </lineage>
</organism>
<feature type="coiled-coil region" evidence="1">
    <location>
        <begin position="65"/>
        <end position="134"/>
    </location>
</feature>
<dbReference type="VEuPathDB" id="VectorBase:MDOMA2_015244"/>
<feature type="region of interest" description="Disordered" evidence="2">
    <location>
        <begin position="374"/>
        <end position="405"/>
    </location>
</feature>
<feature type="compositionally biased region" description="Basic and acidic residues" evidence="2">
    <location>
        <begin position="1698"/>
        <end position="1711"/>
    </location>
</feature>
<dbReference type="eggNOG" id="ENOG502S8KT">
    <property type="taxonomic scope" value="Eukaryota"/>
</dbReference>
<protein>
    <submittedName>
        <fullName evidence="5">Little elongation complex subunit 1</fullName>
    </submittedName>
</protein>
<feature type="compositionally biased region" description="Basic and acidic residues" evidence="2">
    <location>
        <begin position="758"/>
        <end position="772"/>
    </location>
</feature>
<feature type="compositionally biased region" description="Polar residues" evidence="2">
    <location>
        <begin position="946"/>
        <end position="958"/>
    </location>
</feature>
<feature type="region of interest" description="Disordered" evidence="2">
    <location>
        <begin position="648"/>
        <end position="670"/>
    </location>
</feature>
<keyword evidence="1" id="KW-0175">Coiled coil</keyword>
<reference evidence="5" key="2">
    <citation type="submission" date="2025-04" db="UniProtKB">
        <authorList>
            <consortium name="RefSeq"/>
        </authorList>
    </citation>
    <scope>IDENTIFICATION</scope>
    <source>
        <strain evidence="5">Aabys</strain>
    </source>
</reference>
<feature type="region of interest" description="Disordered" evidence="2">
    <location>
        <begin position="1420"/>
        <end position="1439"/>
    </location>
</feature>
<feature type="region of interest" description="Disordered" evidence="2">
    <location>
        <begin position="1096"/>
        <end position="1139"/>
    </location>
</feature>
<feature type="compositionally biased region" description="Low complexity" evidence="2">
    <location>
        <begin position="1"/>
        <end position="14"/>
    </location>
</feature>
<evidence type="ECO:0000313" key="5">
    <source>
        <dbReference type="RefSeq" id="XP_005179133.1"/>
    </source>
</evidence>
<name>A0A1I8M9H0_MUSDO</name>
<dbReference type="Proteomes" id="UP001652621">
    <property type="component" value="Unplaced"/>
</dbReference>
<dbReference type="OrthoDB" id="6368736at2759"/>
<evidence type="ECO:0000313" key="4">
    <source>
        <dbReference type="Proteomes" id="UP001652621"/>
    </source>
</evidence>
<reference evidence="3" key="1">
    <citation type="submission" date="2020-05" db="UniProtKB">
        <authorList>
            <consortium name="EnsemblMetazoa"/>
        </authorList>
    </citation>
    <scope>IDENTIFICATION</scope>
    <source>
        <strain evidence="3">Aabys</strain>
    </source>
</reference>
<dbReference type="EnsemblMetazoa" id="MDOA002603-RA">
    <property type="protein sequence ID" value="MDOA002603-PA"/>
    <property type="gene ID" value="MDOA002603"/>
</dbReference>
<keyword evidence="4" id="KW-1185">Reference proteome</keyword>
<feature type="compositionally biased region" description="Polar residues" evidence="2">
    <location>
        <begin position="1553"/>
        <end position="1562"/>
    </location>
</feature>
<feature type="region of interest" description="Disordered" evidence="2">
    <location>
        <begin position="1698"/>
        <end position="1720"/>
    </location>
</feature>
<evidence type="ECO:0000313" key="3">
    <source>
        <dbReference type="EnsemblMetazoa" id="MDOA002603-PA"/>
    </source>
</evidence>
<feature type="compositionally biased region" description="Acidic residues" evidence="2">
    <location>
        <begin position="1473"/>
        <end position="1483"/>
    </location>
</feature>
<evidence type="ECO:0000256" key="2">
    <source>
        <dbReference type="SAM" id="MobiDB-lite"/>
    </source>
</evidence>
<feature type="region of interest" description="Disordered" evidence="2">
    <location>
        <begin position="574"/>
        <end position="617"/>
    </location>
</feature>
<feature type="region of interest" description="Disordered" evidence="2">
    <location>
        <begin position="1450"/>
        <end position="1496"/>
    </location>
</feature>
<sequence length="2370" mass="269897">MADFDFSDLNLDFLQSTPPKSSNSDEPRTATPVPAVRHEIYFQKETVGESRKKKRQEWAKKISSADRLMKEIQNLKCDNLQLQTQLKDFQTTALDIQRLYATEKEQHEIKTKALEELKKQYEKIETELVVKSLECDQFEACLEDQKERPVDYNDLVMKYLRLVNKLEGEDMIRNFPDRGLAEELKQYCAKFKLRYLPARLINSPQKSSSRIRTQKTCYADAAVQCDHVTEAQPTKLETRNQGVQCCVVLRSQGTQHISTMTTRSTTTSCFISYRNVGTSSSDLQTMPPAVDDILRELVPWQNIKPVSPLIDIQQLTEEAKPTFKTIGTCTWLCNIRRPIDFIPRNKIKRSTTNIELSEATAHNTLNRTVIKQEMITPSPSPTPNATSSQNESTANATSNRSPVTNISTNPLLSAIHSNPLLSHGANPTFHELWHIFGRMVLGLLHTTNDSNAGIAASTQDSVNQQQFHNWLREIYDSSILAARETPDIGHTSTTTQQEASRTQSVGTSPLHFNESSVLTSTNIVRPEARRTIANISEVEEMQLAGAEESVHEEDNPAEMTLACSSSQLSTQLNFDADSTSSTVKRPIPCTSVSADNMPSKKPKSAEHKNKSSKSKCGSKIMEDIKELFPELKINKSKRKHLKRLLKGTKQKKQKTKCKSQPISEHEDVEPQETAIDFLKEIIGRKDIAYNGERFEQEESIQSDAESYLPCETSQDCEHNTTQNEFAKRENRDELETLSNETYTKEDILKHSVLLRSETPTRTDYESEQRECDTENTANEEMYNQSDSDSLDSLPQPTAFRSDLVSTNLRAFHNLPIDNLYQQKTDDHTNSSDPQNEQDKKENLCTDRREQSVNHHPSNIQDLEQAEESTQYLQSRQKILTASFSFTKPVKKFKNPRVSKKKELYNSLFGETSDTETDEYSGDDNQQNATKRKKRFTEETHSHKSMQKGNNSPTCNLEPTTENRAEDVEHGYASTTSYDSTFSIPEIPTPVLRNAEITIMNNLNTGSSLLLETMDKENQSILESIIERELEENPITTNDETMENIPPIDFEKDFEISSSEDDQDNVAPENNRNLAVNYIRKDSPKPLLNQNTTIKNDFEMSSSSDDDCEDVPADSKSHADEKQVETNSNVVSNDGVKESPMSSLNYEKMVKTDMELFSSEEEEEHVSDENKTNVDLNEISIEMANDSQTSSCNNNCEVSVEEETSNIIMDRTENNSNTSAVCSKHESKNCRMRELLNYRRKPRQQSPRLNIEEEIVFYSDHKYSNVDFKIPSSKNTCLHSSQNESQECFPSNVPPNDERLPTNFSSSVIREDHSAVPKNSLDKQDFSQNCQPKLTPIFNNICSSKRECSNTTMQVEEIVDFPTNSSNTQRDCSEEIATEKIVTEKILESPTPTDSLNVKNGPQDSKEENVSKLDEIYVQSTQNSMESSTESHISVMDSSDVTNTEYESSIIEISSDPAESDKTRDTKSPFNELVIDEDLPEENEKENNDSLSSQDNKLITVGNIEKENNDTFSANGRQNNVFKIESVGRTTISPSKIRISFTERNAPIGDYNKDSSLSPNSIKSPPEHDKPDADQANSHTENVGSDDSINPCEVSSILNSSICNDILTESMCPIVDDILQNTDAEAILQSPDANVPKKRGRKRKSECQPEPAAQPPCKRSERIKAKHIIFEKSLKLSVSPVEIGKYTRVSNRQNMLKNETKSISKKCKESSDTKTPVQGEEQEVATRIGFFRELDEVSMEEEKTGDNTNDNLENIKNNSVSLPCNTTFVADQIQDIRTNPKRTLTTPLENNSPKAEHFSTPFKGNKTFVVGDKNGEANLNLNRNKTFVVGDTIEEAKTNCNKTFVVVGNKSEETKSNLLNETSSNQVTNAPLPDDTRLVVNQNEQITSPQSPLAMAPENYDSPMSPQNTTEDILNTTTLDIPLELLPECRPQRKHSSLMESLIQNFSIVHYNTITLTKCLNEETFSKKQRSLTSYYNDLLKSYCYNPLQIDPDIHASKIVKKLQNDTIDYSLFYHCILKIVKQSEPSEVKEHELPSVIQEMPPRHLNLVLQRMFYLMKHLMMALQPYNCCEQLKLRIESLLFNCQQAEKISLHGCLHLTQLYLITCKFLETQVRLHPARLYVAKCLYFYSIKAINMIHEVLLWYPSVLPPREDPVYDRSDALITVIQHCLMSTKYDMTNTDMRGKSLISKLRFEYHYDPFKPNYDDVISNLTDKLRSSKLNDDITFAFGLFSYRMYPIRAENILLKTHLLPLANEFFEYALVNSDYDIRISALLEIISIIVKPFPQDWNVEIYLDLFSRFLNGFSRKIIQEAAVCSILRLQRFGYVNCFNRLRAYRPTYELEPRTQAMFKSFIHRKKLDYLKQIQRQSPIQ</sequence>
<dbReference type="VEuPathDB" id="VectorBase:MDOA002603"/>
<feature type="compositionally biased region" description="Basic and acidic residues" evidence="2">
    <location>
        <begin position="836"/>
        <end position="852"/>
    </location>
</feature>
<feature type="region of interest" description="Disordered" evidence="2">
    <location>
        <begin position="819"/>
        <end position="859"/>
    </location>
</feature>
<gene>
    <name evidence="3" type="primary">101896745</name>
    <name evidence="5" type="synonym">LOC101896745</name>
</gene>
<feature type="compositionally biased region" description="Polar residues" evidence="2">
    <location>
        <begin position="389"/>
        <end position="405"/>
    </location>
</feature>
<feature type="compositionally biased region" description="Basic residues" evidence="2">
    <location>
        <begin position="648"/>
        <end position="657"/>
    </location>
</feature>
<feature type="compositionally biased region" description="Basic and acidic residues" evidence="2">
    <location>
        <begin position="1112"/>
        <end position="1123"/>
    </location>
</feature>
<accession>A0A1I8M9H0</accession>
<proteinExistence type="predicted"/>